<name>N2AZF3_9FIRM</name>
<dbReference type="STRING" id="1235802.C823_01068"/>
<dbReference type="Proteomes" id="UP000012589">
    <property type="component" value="Unassembled WGS sequence"/>
</dbReference>
<reference evidence="1 2" key="1">
    <citation type="journal article" date="2014" name="Genome Announc.">
        <title>Draft genome sequences of the altered schaedler flora, a defined bacterial community from gnotobiotic mice.</title>
        <authorList>
            <person name="Wannemuehler M.J."/>
            <person name="Overstreet A.M."/>
            <person name="Ward D.V."/>
            <person name="Phillips G.J."/>
        </authorList>
    </citation>
    <scope>NUCLEOTIDE SEQUENCE [LARGE SCALE GENOMIC DNA]</scope>
    <source>
        <strain evidence="1 2">ASF492</strain>
    </source>
</reference>
<dbReference type="AlphaFoldDB" id="N2AZF3"/>
<proteinExistence type="predicted"/>
<organism evidence="1 2">
    <name type="scientific">Eubacterium plexicaudatum ASF492</name>
    <dbReference type="NCBI Taxonomy" id="1235802"/>
    <lineage>
        <taxon>Bacteria</taxon>
        <taxon>Bacillati</taxon>
        <taxon>Bacillota</taxon>
        <taxon>Clostridia</taxon>
        <taxon>Eubacteriales</taxon>
        <taxon>Eubacteriaceae</taxon>
        <taxon>Eubacterium</taxon>
    </lineage>
</organism>
<keyword evidence="2" id="KW-1185">Reference proteome</keyword>
<gene>
    <name evidence="1" type="ORF">C823_01068</name>
</gene>
<evidence type="ECO:0000313" key="2">
    <source>
        <dbReference type="Proteomes" id="UP000012589"/>
    </source>
</evidence>
<protein>
    <submittedName>
        <fullName evidence="1">Uncharacterized protein</fullName>
    </submittedName>
</protein>
<dbReference type="EMBL" id="AQFT01000033">
    <property type="protein sequence ID" value="EMZ34687.1"/>
    <property type="molecule type" value="Genomic_DNA"/>
</dbReference>
<dbReference type="PATRIC" id="fig|1235802.3.peg.1146"/>
<evidence type="ECO:0000313" key="1">
    <source>
        <dbReference type="EMBL" id="EMZ34687.1"/>
    </source>
</evidence>
<sequence length="126" mass="14528">MQSIEMKPQNGTVGIGETSREGYMELNRIHIEEKGKIRRLYEKDLVSTLSELRYYLDIDIPESVQEQKKYGELEEFLDGGKYPFKTRDRILCIANEYGVAAEESGFRRGFQTAMRLCMEGMRGGVC</sequence>
<dbReference type="HOGENOM" id="CLU_1978190_0_0_9"/>
<comment type="caution">
    <text evidence="1">The sequence shown here is derived from an EMBL/GenBank/DDBJ whole genome shotgun (WGS) entry which is preliminary data.</text>
</comment>
<accession>N2AZF3</accession>